<feature type="compositionally biased region" description="Basic and acidic residues" evidence="1">
    <location>
        <begin position="49"/>
        <end position="68"/>
    </location>
</feature>
<sequence length="95" mass="10563">MKNHSDDPLQPPKQRRGFASMDPDRLRDISSRGGSAPHRSGKRGFALMDEERRREVSQKGLEARRDRSAAPTLDQMPTLPPSTTAQPGKLETEAP</sequence>
<evidence type="ECO:0000256" key="1">
    <source>
        <dbReference type="SAM" id="MobiDB-lite"/>
    </source>
</evidence>
<reference evidence="2 3" key="1">
    <citation type="submission" date="2020-01" db="EMBL/GenBank/DDBJ databases">
        <title>Genome sequencing of strain KACC 21265.</title>
        <authorList>
            <person name="Heo J."/>
            <person name="Kim S.-J."/>
            <person name="Kim J.-S."/>
            <person name="Hong S.-B."/>
            <person name="Kwon S.-W."/>
        </authorList>
    </citation>
    <scope>NUCLEOTIDE SEQUENCE [LARGE SCALE GENOMIC DNA]</scope>
    <source>
        <strain evidence="2 3">KACC 21265</strain>
    </source>
</reference>
<dbReference type="AlphaFoldDB" id="A0A857J3R8"/>
<feature type="region of interest" description="Disordered" evidence="1">
    <location>
        <begin position="1"/>
        <end position="95"/>
    </location>
</feature>
<protein>
    <recommendedName>
        <fullName evidence="4">Stress-induced protein</fullName>
    </recommendedName>
</protein>
<dbReference type="KEGG" id="xyk:GT347_11585"/>
<dbReference type="Proteomes" id="UP000464787">
    <property type="component" value="Chromosome"/>
</dbReference>
<dbReference type="RefSeq" id="WP_160552097.1">
    <property type="nucleotide sequence ID" value="NZ_CP047650.1"/>
</dbReference>
<evidence type="ECO:0008006" key="4">
    <source>
        <dbReference type="Google" id="ProtNLM"/>
    </source>
</evidence>
<accession>A0A857J3R8</accession>
<proteinExistence type="predicted"/>
<organism evidence="2 3">
    <name type="scientific">Xylophilus rhododendri</name>
    <dbReference type="NCBI Taxonomy" id="2697032"/>
    <lineage>
        <taxon>Bacteria</taxon>
        <taxon>Pseudomonadati</taxon>
        <taxon>Pseudomonadota</taxon>
        <taxon>Betaproteobacteria</taxon>
        <taxon>Burkholderiales</taxon>
        <taxon>Xylophilus</taxon>
    </lineage>
</organism>
<name>A0A857J3R8_9BURK</name>
<evidence type="ECO:0000313" key="2">
    <source>
        <dbReference type="EMBL" id="QHI98580.1"/>
    </source>
</evidence>
<dbReference type="EMBL" id="CP047650">
    <property type="protein sequence ID" value="QHI98580.1"/>
    <property type="molecule type" value="Genomic_DNA"/>
</dbReference>
<gene>
    <name evidence="2" type="ORF">GT347_11585</name>
</gene>
<dbReference type="InterPro" id="IPR019626">
    <property type="entry name" value="Stress-induced_KGG_rpt"/>
</dbReference>
<dbReference type="Pfam" id="PF10685">
    <property type="entry name" value="KGG"/>
    <property type="match status" value="1"/>
</dbReference>
<keyword evidence="3" id="KW-1185">Reference proteome</keyword>
<evidence type="ECO:0000313" key="3">
    <source>
        <dbReference type="Proteomes" id="UP000464787"/>
    </source>
</evidence>